<sequence length="305" mass="32156">MRMSTWIRQHLAALRALLVLTVITGIAYPLVVFAIAQLPGLHDRAEGSLLRQDGKIVGSSLIGQAYTDGKGTALNQYFQTRPSNAAPSDGSIPDGYDATNSSFGNQGPESIVDTIDPDDPKKDKQALLSTVCSRSLAVGRLEGVDGGRPFCTPGAVGAVLSVIGERNAKGTVDSPVRVVSVNEDCRVTKTPFLAFYRGVAVECAKPGEDYSAGQIVPVAGSASVDTPVPSDAVTASASGLDPDISPAYASIQIPRIAKTRGIEQDRVRALVEANTYGRVLGFAGEPRVNVVELNLALDREYPYRG</sequence>
<evidence type="ECO:0000256" key="9">
    <source>
        <dbReference type="ARBA" id="ARBA00023065"/>
    </source>
</evidence>
<dbReference type="GO" id="GO:0008556">
    <property type="term" value="F:P-type potassium transmembrane transporter activity"/>
    <property type="evidence" value="ECO:0007669"/>
    <property type="project" value="InterPro"/>
</dbReference>
<keyword evidence="4 11" id="KW-0812">Transmembrane</keyword>
<dbReference type="Pfam" id="PF02669">
    <property type="entry name" value="KdpC"/>
    <property type="match status" value="2"/>
</dbReference>
<organism evidence="13 14">
    <name type="scientific">Nocardia aurantia</name>
    <dbReference type="NCBI Taxonomy" id="2585199"/>
    <lineage>
        <taxon>Bacteria</taxon>
        <taxon>Bacillati</taxon>
        <taxon>Actinomycetota</taxon>
        <taxon>Actinomycetes</taxon>
        <taxon>Mycobacteriales</taxon>
        <taxon>Nocardiaceae</taxon>
        <taxon>Nocardia</taxon>
    </lineage>
</organism>
<evidence type="ECO:0000256" key="2">
    <source>
        <dbReference type="ARBA" id="ARBA00022475"/>
    </source>
</evidence>
<keyword evidence="9 11" id="KW-0406">Ion transport</keyword>
<evidence type="ECO:0000256" key="8">
    <source>
        <dbReference type="ARBA" id="ARBA00022989"/>
    </source>
</evidence>
<evidence type="ECO:0000256" key="3">
    <source>
        <dbReference type="ARBA" id="ARBA00022538"/>
    </source>
</evidence>
<evidence type="ECO:0000256" key="4">
    <source>
        <dbReference type="ARBA" id="ARBA00022692"/>
    </source>
</evidence>
<keyword evidence="6 11" id="KW-0067">ATP-binding</keyword>
<evidence type="ECO:0000256" key="5">
    <source>
        <dbReference type="ARBA" id="ARBA00022741"/>
    </source>
</evidence>
<keyword evidence="1 11" id="KW-0813">Transport</keyword>
<comment type="caution">
    <text evidence="13">The sequence shown here is derived from an EMBL/GenBank/DDBJ whole genome shotgun (WGS) entry which is preliminary data.</text>
</comment>
<comment type="function">
    <text evidence="11">Part of the high-affinity ATP-driven potassium transport (or Kdp) system, which catalyzes the hydrolysis of ATP coupled with the electrogenic transport of potassium into the cytoplasm. This subunit acts as a catalytic chaperone that increases the ATP-binding affinity of the ATP-hydrolyzing subunit KdpB by the formation of a transient KdpB/KdpC/ATP ternary complex.</text>
</comment>
<evidence type="ECO:0000313" key="13">
    <source>
        <dbReference type="EMBL" id="MQY28113.1"/>
    </source>
</evidence>
<feature type="compositionally biased region" description="Polar residues" evidence="12">
    <location>
        <begin position="98"/>
        <end position="108"/>
    </location>
</feature>
<dbReference type="PANTHER" id="PTHR30042">
    <property type="entry name" value="POTASSIUM-TRANSPORTING ATPASE C CHAIN"/>
    <property type="match status" value="1"/>
</dbReference>
<proteinExistence type="inferred from homology"/>
<name>A0A7K0DQR8_9NOCA</name>
<keyword evidence="10 11" id="KW-0472">Membrane</keyword>
<protein>
    <recommendedName>
        <fullName evidence="11">Potassium-transporting ATPase KdpC subunit</fullName>
    </recommendedName>
    <alternativeName>
        <fullName evidence="11">ATP phosphohydrolase [potassium-transporting] C chain</fullName>
    </alternativeName>
    <alternativeName>
        <fullName evidence="11">Potassium-binding and translocating subunit C</fullName>
    </alternativeName>
    <alternativeName>
        <fullName evidence="11">Potassium-translocating ATPase C chain</fullName>
    </alternativeName>
</protein>
<evidence type="ECO:0000256" key="12">
    <source>
        <dbReference type="SAM" id="MobiDB-lite"/>
    </source>
</evidence>
<keyword evidence="3 11" id="KW-0633">Potassium transport</keyword>
<keyword evidence="14" id="KW-1185">Reference proteome</keyword>
<dbReference type="EMBL" id="WEGI01000007">
    <property type="protein sequence ID" value="MQY28113.1"/>
    <property type="molecule type" value="Genomic_DNA"/>
</dbReference>
<keyword evidence="5 11" id="KW-0547">Nucleotide-binding</keyword>
<feature type="region of interest" description="Disordered" evidence="12">
    <location>
        <begin position="80"/>
        <end position="120"/>
    </location>
</feature>
<dbReference type="AlphaFoldDB" id="A0A7K0DQR8"/>
<evidence type="ECO:0000256" key="11">
    <source>
        <dbReference type="HAMAP-Rule" id="MF_00276"/>
    </source>
</evidence>
<dbReference type="Proteomes" id="UP000431401">
    <property type="component" value="Unassembled WGS sequence"/>
</dbReference>
<feature type="transmembrane region" description="Helical" evidence="11">
    <location>
        <begin position="12"/>
        <end position="36"/>
    </location>
</feature>
<comment type="similarity">
    <text evidence="11">Belongs to the KdpC family.</text>
</comment>
<evidence type="ECO:0000313" key="14">
    <source>
        <dbReference type="Proteomes" id="UP000431401"/>
    </source>
</evidence>
<dbReference type="RefSeq" id="WP_153343697.1">
    <property type="nucleotide sequence ID" value="NZ_WEGI01000007.1"/>
</dbReference>
<evidence type="ECO:0000256" key="6">
    <source>
        <dbReference type="ARBA" id="ARBA00022840"/>
    </source>
</evidence>
<dbReference type="PANTHER" id="PTHR30042:SF2">
    <property type="entry name" value="POTASSIUM-TRANSPORTING ATPASE KDPC SUBUNIT"/>
    <property type="match status" value="1"/>
</dbReference>
<dbReference type="HAMAP" id="MF_00276">
    <property type="entry name" value="KdpC"/>
    <property type="match status" value="1"/>
</dbReference>
<evidence type="ECO:0000256" key="1">
    <source>
        <dbReference type="ARBA" id="ARBA00022448"/>
    </source>
</evidence>
<reference evidence="13 14" key="1">
    <citation type="submission" date="2019-10" db="EMBL/GenBank/DDBJ databases">
        <title>Nocardia macrotermitis sp. nov. and Nocardia aurantia sp. nov., isolated from the gut of fungus growing-termite Macrotermes natalensis.</title>
        <authorList>
            <person name="Benndorf R."/>
            <person name="Schwitalla J."/>
            <person name="Martin K."/>
            <person name="De Beer W."/>
            <person name="Kaster A.-K."/>
            <person name="Vollmers J."/>
            <person name="Poulsen M."/>
            <person name="Beemelmanns C."/>
        </authorList>
    </citation>
    <scope>NUCLEOTIDE SEQUENCE [LARGE SCALE GENOMIC DNA]</scope>
    <source>
        <strain evidence="13 14">RB56</strain>
    </source>
</reference>
<comment type="subcellular location">
    <subcellularLocation>
        <location evidence="11">Cell membrane</location>
        <topology evidence="11">Single-pass membrane protein</topology>
    </subcellularLocation>
</comment>
<accession>A0A7K0DQR8</accession>
<dbReference type="GO" id="GO:0005886">
    <property type="term" value="C:plasma membrane"/>
    <property type="evidence" value="ECO:0007669"/>
    <property type="project" value="UniProtKB-SubCell"/>
</dbReference>
<dbReference type="GO" id="GO:0005524">
    <property type="term" value="F:ATP binding"/>
    <property type="evidence" value="ECO:0007669"/>
    <property type="project" value="UniProtKB-UniRule"/>
</dbReference>
<keyword evidence="7 11" id="KW-0630">Potassium</keyword>
<keyword evidence="8 11" id="KW-1133">Transmembrane helix</keyword>
<gene>
    <name evidence="11 13" type="primary">kdpC</name>
    <name evidence="13" type="ORF">NRB56_36960</name>
</gene>
<comment type="subunit">
    <text evidence="11">The system is composed of three essential subunits: KdpA, KdpB and KdpC.</text>
</comment>
<evidence type="ECO:0000256" key="7">
    <source>
        <dbReference type="ARBA" id="ARBA00022958"/>
    </source>
</evidence>
<dbReference type="InterPro" id="IPR003820">
    <property type="entry name" value="KdpC"/>
</dbReference>
<evidence type="ECO:0000256" key="10">
    <source>
        <dbReference type="ARBA" id="ARBA00023136"/>
    </source>
</evidence>
<keyword evidence="2 11" id="KW-1003">Cell membrane</keyword>
<dbReference type="OrthoDB" id="9788285at2"/>